<dbReference type="EMBL" id="CM042029">
    <property type="protein sequence ID" value="KAI3793936.1"/>
    <property type="molecule type" value="Genomic_DNA"/>
</dbReference>
<dbReference type="Proteomes" id="UP001056120">
    <property type="component" value="Linkage Group LG12"/>
</dbReference>
<name>A0ACB9HF46_9ASTR</name>
<proteinExistence type="predicted"/>
<reference evidence="1 2" key="2">
    <citation type="journal article" date="2022" name="Mol. Ecol. Resour.">
        <title>The genomes of chicory, endive, great burdock and yacon provide insights into Asteraceae paleo-polyploidization history and plant inulin production.</title>
        <authorList>
            <person name="Fan W."/>
            <person name="Wang S."/>
            <person name="Wang H."/>
            <person name="Wang A."/>
            <person name="Jiang F."/>
            <person name="Liu H."/>
            <person name="Zhao H."/>
            <person name="Xu D."/>
            <person name="Zhang Y."/>
        </authorList>
    </citation>
    <scope>NUCLEOTIDE SEQUENCE [LARGE SCALE GENOMIC DNA]</scope>
    <source>
        <strain evidence="2">cv. Yunnan</strain>
        <tissue evidence="1">Leaves</tissue>
    </source>
</reference>
<sequence length="113" mass="12948">MKDVKILLSSRSTATTSQTATFISRPPFNNFHVLSRPPTANVYGSLNSLQNIFHKPISSPPCNKSQLGKYIPRRHREIIESHMVSFFWSGVEFDRRFADSELFLATPYRCLLT</sequence>
<organism evidence="1 2">
    <name type="scientific">Smallanthus sonchifolius</name>
    <dbReference type="NCBI Taxonomy" id="185202"/>
    <lineage>
        <taxon>Eukaryota</taxon>
        <taxon>Viridiplantae</taxon>
        <taxon>Streptophyta</taxon>
        <taxon>Embryophyta</taxon>
        <taxon>Tracheophyta</taxon>
        <taxon>Spermatophyta</taxon>
        <taxon>Magnoliopsida</taxon>
        <taxon>eudicotyledons</taxon>
        <taxon>Gunneridae</taxon>
        <taxon>Pentapetalae</taxon>
        <taxon>asterids</taxon>
        <taxon>campanulids</taxon>
        <taxon>Asterales</taxon>
        <taxon>Asteraceae</taxon>
        <taxon>Asteroideae</taxon>
        <taxon>Heliantheae alliance</taxon>
        <taxon>Millerieae</taxon>
        <taxon>Smallanthus</taxon>
    </lineage>
</organism>
<accession>A0ACB9HF46</accession>
<gene>
    <name evidence="1" type="ORF">L1987_36559</name>
</gene>
<protein>
    <submittedName>
        <fullName evidence="1">Uncharacterized protein</fullName>
    </submittedName>
</protein>
<evidence type="ECO:0000313" key="1">
    <source>
        <dbReference type="EMBL" id="KAI3793936.1"/>
    </source>
</evidence>
<keyword evidence="2" id="KW-1185">Reference proteome</keyword>
<reference evidence="2" key="1">
    <citation type="journal article" date="2022" name="Mol. Ecol. Resour.">
        <title>The genomes of chicory, endive, great burdock and yacon provide insights into Asteraceae palaeo-polyploidization history and plant inulin production.</title>
        <authorList>
            <person name="Fan W."/>
            <person name="Wang S."/>
            <person name="Wang H."/>
            <person name="Wang A."/>
            <person name="Jiang F."/>
            <person name="Liu H."/>
            <person name="Zhao H."/>
            <person name="Xu D."/>
            <person name="Zhang Y."/>
        </authorList>
    </citation>
    <scope>NUCLEOTIDE SEQUENCE [LARGE SCALE GENOMIC DNA]</scope>
    <source>
        <strain evidence="2">cv. Yunnan</strain>
    </source>
</reference>
<comment type="caution">
    <text evidence="1">The sequence shown here is derived from an EMBL/GenBank/DDBJ whole genome shotgun (WGS) entry which is preliminary data.</text>
</comment>
<evidence type="ECO:0000313" key="2">
    <source>
        <dbReference type="Proteomes" id="UP001056120"/>
    </source>
</evidence>